<feature type="transmembrane region" description="Helical" evidence="1">
    <location>
        <begin position="86"/>
        <end position="105"/>
    </location>
</feature>
<accession>A0ABQ3VP76</accession>
<dbReference type="Proteomes" id="UP000635565">
    <property type="component" value="Unassembled WGS sequence"/>
</dbReference>
<sequence>MSSAFRGSSTFYDDPKKTRKFEDLDDSAFEAAAEHPPILKFLIGGMEATFGIASNIVQVTTSTYGFFSLAMGDHYKYLKPTELFNVSPFIFLMAFFIAGAIQGFLHKNGQSMSSTWARLRHIQNFNVKSMHAKQSVENVLTIGTIYFLMALVGDVAGDVTFATLYTHQPFFVGSWTIGLTGCSTLLMYDGFTRLWGAWEDSKDYWAYHDKYRTEKRHK</sequence>
<keyword evidence="1" id="KW-1133">Transmembrane helix</keyword>
<feature type="transmembrane region" description="Helical" evidence="1">
    <location>
        <begin position="169"/>
        <end position="188"/>
    </location>
</feature>
<evidence type="ECO:0000313" key="3">
    <source>
        <dbReference type="Proteomes" id="UP000635565"/>
    </source>
</evidence>
<evidence type="ECO:0000256" key="1">
    <source>
        <dbReference type="SAM" id="Phobius"/>
    </source>
</evidence>
<comment type="caution">
    <text evidence="2">The sequence shown here is derived from an EMBL/GenBank/DDBJ whole genome shotgun (WGS) entry which is preliminary data.</text>
</comment>
<proteinExistence type="predicted"/>
<name>A0ABQ3VP76_9CHLR</name>
<keyword evidence="1" id="KW-0472">Membrane</keyword>
<feature type="transmembrane region" description="Helical" evidence="1">
    <location>
        <begin position="138"/>
        <end position="157"/>
    </location>
</feature>
<gene>
    <name evidence="2" type="ORF">KSZ_60460</name>
</gene>
<protein>
    <submittedName>
        <fullName evidence="2">Uncharacterized protein</fullName>
    </submittedName>
</protein>
<dbReference type="EMBL" id="BNJJ01000021">
    <property type="protein sequence ID" value="GHO88040.1"/>
    <property type="molecule type" value="Genomic_DNA"/>
</dbReference>
<keyword evidence="3" id="KW-1185">Reference proteome</keyword>
<organism evidence="2 3">
    <name type="scientific">Dictyobacter formicarum</name>
    <dbReference type="NCBI Taxonomy" id="2778368"/>
    <lineage>
        <taxon>Bacteria</taxon>
        <taxon>Bacillati</taxon>
        <taxon>Chloroflexota</taxon>
        <taxon>Ktedonobacteria</taxon>
        <taxon>Ktedonobacterales</taxon>
        <taxon>Dictyobacteraceae</taxon>
        <taxon>Dictyobacter</taxon>
    </lineage>
</organism>
<evidence type="ECO:0000313" key="2">
    <source>
        <dbReference type="EMBL" id="GHO88040.1"/>
    </source>
</evidence>
<reference evidence="2 3" key="1">
    <citation type="journal article" date="2021" name="Int. J. Syst. Evol. Microbiol.">
        <title>Reticulibacter mediterranei gen. nov., sp. nov., within the new family Reticulibacteraceae fam. nov., and Ktedonospora formicarum gen. nov., sp. nov., Ktedonobacter robiniae sp. nov., Dictyobacter formicarum sp. nov. and Dictyobacter arantiisoli sp. nov., belonging to the class Ktedonobacteria.</title>
        <authorList>
            <person name="Yabe S."/>
            <person name="Zheng Y."/>
            <person name="Wang C.M."/>
            <person name="Sakai Y."/>
            <person name="Abe K."/>
            <person name="Yokota A."/>
            <person name="Donadio S."/>
            <person name="Cavaletti L."/>
            <person name="Monciardini P."/>
        </authorList>
    </citation>
    <scope>NUCLEOTIDE SEQUENCE [LARGE SCALE GENOMIC DNA]</scope>
    <source>
        <strain evidence="2 3">SOSP1-9</strain>
    </source>
</reference>
<dbReference type="RefSeq" id="WP_201365574.1">
    <property type="nucleotide sequence ID" value="NZ_BNJJ01000021.1"/>
</dbReference>
<keyword evidence="1" id="KW-0812">Transmembrane</keyword>